<keyword evidence="1" id="KW-0472">Membrane</keyword>
<dbReference type="AlphaFoldDB" id="A0A0J8VAL0"/>
<dbReference type="InterPro" id="IPR021313">
    <property type="entry name" value="DUF2909"/>
</dbReference>
<dbReference type="EMBL" id="PYLZ01000007">
    <property type="protein sequence ID" value="PSW23735.1"/>
    <property type="molecule type" value="Genomic_DNA"/>
</dbReference>
<evidence type="ECO:0000256" key="1">
    <source>
        <dbReference type="SAM" id="Phobius"/>
    </source>
</evidence>
<dbReference type="RefSeq" id="WP_048898794.1">
    <property type="nucleotide sequence ID" value="NZ_AP024852.1"/>
</dbReference>
<evidence type="ECO:0000313" key="2">
    <source>
        <dbReference type="EMBL" id="PSW23735.1"/>
    </source>
</evidence>
<proteinExistence type="predicted"/>
<reference evidence="2 3" key="1">
    <citation type="submission" date="2018-01" db="EMBL/GenBank/DDBJ databases">
        <title>Whole genome sequencing of Histamine producing bacteria.</title>
        <authorList>
            <person name="Butler K."/>
        </authorList>
    </citation>
    <scope>NUCLEOTIDE SEQUENCE [LARGE SCALE GENOMIC DNA]</scope>
    <source>
        <strain evidence="2 3">DSM 24669</strain>
    </source>
</reference>
<sequence>MLIKALVVCLLVFIIFNLFRALPVMLGKREGVPLSRYLGRRLWLSVLVFALLLIGIATGLVEPNPRPF</sequence>
<dbReference type="STRING" id="680026.AB733_10885"/>
<protein>
    <submittedName>
        <fullName evidence="2">DUF2909 domain-containing protein</fullName>
    </submittedName>
</protein>
<dbReference type="OrthoDB" id="5706633at2"/>
<name>A0A0J8VAL0_9GAMM</name>
<comment type="caution">
    <text evidence="2">The sequence shown here is derived from an EMBL/GenBank/DDBJ whole genome shotgun (WGS) entry which is preliminary data.</text>
</comment>
<feature type="transmembrane region" description="Helical" evidence="1">
    <location>
        <begin position="41"/>
        <end position="61"/>
    </location>
</feature>
<dbReference type="Proteomes" id="UP000240481">
    <property type="component" value="Unassembled WGS sequence"/>
</dbReference>
<organism evidence="2 3">
    <name type="scientific">Photobacterium swingsii</name>
    <dbReference type="NCBI Taxonomy" id="680026"/>
    <lineage>
        <taxon>Bacteria</taxon>
        <taxon>Pseudomonadati</taxon>
        <taxon>Pseudomonadota</taxon>
        <taxon>Gammaproteobacteria</taxon>
        <taxon>Vibrionales</taxon>
        <taxon>Vibrionaceae</taxon>
        <taxon>Photobacterium</taxon>
    </lineage>
</organism>
<keyword evidence="1" id="KW-1133">Transmembrane helix</keyword>
<accession>A0A0J8VAL0</accession>
<keyword evidence="1" id="KW-0812">Transmembrane</keyword>
<dbReference type="Pfam" id="PF11137">
    <property type="entry name" value="DUF2909"/>
    <property type="match status" value="1"/>
</dbReference>
<evidence type="ECO:0000313" key="3">
    <source>
        <dbReference type="Proteomes" id="UP000240481"/>
    </source>
</evidence>
<gene>
    <name evidence="2" type="ORF">C9I94_13600</name>
</gene>
<keyword evidence="3" id="KW-1185">Reference proteome</keyword>